<evidence type="ECO:0000313" key="1">
    <source>
        <dbReference type="EMBL" id="GFO70423.1"/>
    </source>
</evidence>
<reference evidence="2" key="1">
    <citation type="submission" date="2020-06" db="EMBL/GenBank/DDBJ databases">
        <title>Draft genomic sequecing of Geomonas sp. Red745.</title>
        <authorList>
            <person name="Itoh H."/>
            <person name="Xu Z.X."/>
            <person name="Ushijima N."/>
            <person name="Masuda Y."/>
            <person name="Shiratori Y."/>
            <person name="Senoo K."/>
        </authorList>
    </citation>
    <scope>NUCLEOTIDE SEQUENCE [LARGE SCALE GENOMIC DNA]</scope>
    <source>
        <strain evidence="2">Red745</strain>
    </source>
</reference>
<accession>A0A6V8NFR3</accession>
<proteinExistence type="predicted"/>
<gene>
    <name evidence="1" type="ORF">GMLC_40020</name>
</gene>
<dbReference type="SUPFAM" id="SSF56935">
    <property type="entry name" value="Porins"/>
    <property type="match status" value="1"/>
</dbReference>
<evidence type="ECO:0000313" key="2">
    <source>
        <dbReference type="Proteomes" id="UP000587586"/>
    </source>
</evidence>
<organism evidence="1 2">
    <name type="scientific">Geomonas limicola</name>
    <dbReference type="NCBI Taxonomy" id="2740186"/>
    <lineage>
        <taxon>Bacteria</taxon>
        <taxon>Pseudomonadati</taxon>
        <taxon>Thermodesulfobacteriota</taxon>
        <taxon>Desulfuromonadia</taxon>
        <taxon>Geobacterales</taxon>
        <taxon>Geobacteraceae</taxon>
        <taxon>Geomonas</taxon>
    </lineage>
</organism>
<comment type="caution">
    <text evidence="1">The sequence shown here is derived from an EMBL/GenBank/DDBJ whole genome shotgun (WGS) entry which is preliminary data.</text>
</comment>
<sequence>MSALLVLLCAPSARADGISGYLEYLYGTSSMKTRDISGVSSSTRNDSFLQRYNLAMDKTLYPLLTLSAGGLYEDTNAHATTDGISSDSSTTRLSPYVDLALKNNFVSSGLGYRRREETTSSNGQSTPKLIQNEYTANLGWRPAGLPTFSLFYTKRDFYDELRTSQDLQTESYTWSSTFREIKGLEVNYGGSYSQNRNNLLQSETQSFANSGRIAYSDSYLGNRVLFHTGYSFALQNSTIISHGTAGLLYTAQTAQSQLFATTPDTTVVPPTTVTSGALTAVSSFPTVNLVLPQNTVPPAVLKQNNIGLVFPSPLTVSTLFLSVTSKGAAPSSVSLSQVAGNFSWQVYTSTDGVNWSGPTVPTVTTSTNPADFGISESGFLLSFPAVTTQYVKVVETPAQIPITVVVPADIDAGSILLSRLLSFSLVQGKAGTSSSSSNIGGVLDVNARVQLLEALNLSWDFSFVMSHSKSDESSLATTYLMSNGVSFSRRLNEILTSNGRVAEDFSMDSQSKVRNSLSYSAGLNATPLPTLNHSLVYGGRTDISDSGTSTTNSVYLNNSAALYRGLSLNVGAGYSTSSDAKSGDTDSVSFTAGLDMVPNKDLTLGLSYQDSTAEHNGGGQPRTTSFIRNAAVSATYRPFVALYLVGGYSIYMQNDRSNVSLVNYGAGWSPFAGGDLQINMNYTESLTSTGNEKVTTYGPSVRWNIRSGSSLDLSYNRQKTVSDFSGSTDVNSFSAQLRIAL</sequence>
<name>A0A6V8NFR3_9BACT</name>
<keyword evidence="2" id="KW-1185">Reference proteome</keyword>
<dbReference type="EMBL" id="BLXZ01000010">
    <property type="protein sequence ID" value="GFO70423.1"/>
    <property type="molecule type" value="Genomic_DNA"/>
</dbReference>
<dbReference type="Proteomes" id="UP000587586">
    <property type="component" value="Unassembled WGS sequence"/>
</dbReference>
<dbReference type="AlphaFoldDB" id="A0A6V8NFR3"/>
<protein>
    <submittedName>
        <fullName evidence="1">Uncharacterized protein</fullName>
    </submittedName>
</protein>